<dbReference type="Proteomes" id="UP000663845">
    <property type="component" value="Unassembled WGS sequence"/>
</dbReference>
<dbReference type="PROSITE" id="PS51996">
    <property type="entry name" value="TR_MART"/>
    <property type="match status" value="1"/>
</dbReference>
<evidence type="ECO:0000256" key="5">
    <source>
        <dbReference type="ARBA" id="ARBA00047597"/>
    </source>
</evidence>
<evidence type="ECO:0000313" key="9">
    <source>
        <dbReference type="EMBL" id="CAF0813669.1"/>
    </source>
</evidence>
<dbReference type="EMBL" id="CAJNOE010000050">
    <property type="protein sequence ID" value="CAF0813669.1"/>
    <property type="molecule type" value="Genomic_DNA"/>
</dbReference>
<keyword evidence="3 7" id="KW-0808">Transferase</keyword>
<name>A0A819M1M8_9BILA</name>
<comment type="catalytic activity">
    <reaction evidence="5 7">
        <text>L-arginyl-[protein] + NAD(+) = N(omega)-(ADP-D-ribosyl)-L-arginyl-[protein] + nicotinamide + H(+)</text>
        <dbReference type="Rhea" id="RHEA:19149"/>
        <dbReference type="Rhea" id="RHEA-COMP:10532"/>
        <dbReference type="Rhea" id="RHEA-COMP:15087"/>
        <dbReference type="ChEBI" id="CHEBI:15378"/>
        <dbReference type="ChEBI" id="CHEBI:17154"/>
        <dbReference type="ChEBI" id="CHEBI:29965"/>
        <dbReference type="ChEBI" id="CHEBI:57540"/>
        <dbReference type="ChEBI" id="CHEBI:142554"/>
        <dbReference type="EC" id="2.4.2.31"/>
    </reaction>
</comment>
<evidence type="ECO:0000256" key="2">
    <source>
        <dbReference type="ARBA" id="ARBA00022676"/>
    </source>
</evidence>
<sequence>MLSPVLPTVNDFYLACCKNDLEKVQQTVNRSEIDTIGPVGNTALHIASMRNYVKLVRLLLRYHASRTIRNDEGYTAEELATTEEIKAAFNTPVRTISDFKHFVASSREIEWLDSYKNAYRISYENHEHMKRWLTKVPLQKLLDAICNEYVDQMNFKDESHRETIKTYLSYAAELEDPLGLLQAYTTPKVQFHYLLNHDLAELGSDFRFVSSHALIKSGYADNEPPKDIGQYIFASLVINHPRFRPYFCAGITFRGMKITRKDLEEYNRGNIIMTRSFLSTSKNRSIAELFLDCECDATHPPVICIYKVINSRSSLSIETISQIPDEEEVLIVPFTVFQIKDQRVVQVIQKGSICPVTEIELEECSSA</sequence>
<keyword evidence="2 7" id="KW-0328">Glycosyltransferase</keyword>
<reference evidence="12" key="1">
    <citation type="submission" date="2021-02" db="EMBL/GenBank/DDBJ databases">
        <authorList>
            <person name="Nowell W R."/>
        </authorList>
    </citation>
    <scope>NUCLEOTIDE SEQUENCE</scope>
</reference>
<dbReference type="Gene3D" id="1.25.40.20">
    <property type="entry name" value="Ankyrin repeat-containing domain"/>
    <property type="match status" value="1"/>
</dbReference>
<evidence type="ECO:0000313" key="11">
    <source>
        <dbReference type="EMBL" id="CAF3752808.1"/>
    </source>
</evidence>
<accession>A0A819M1M8</accession>
<evidence type="ECO:0000313" key="14">
    <source>
        <dbReference type="Proteomes" id="UP000663844"/>
    </source>
</evidence>
<evidence type="ECO:0000256" key="1">
    <source>
        <dbReference type="ARBA" id="ARBA00009558"/>
    </source>
</evidence>
<keyword evidence="4" id="KW-0548">Nucleotidyltransferase</keyword>
<keyword evidence="6" id="KW-0040">ANK repeat</keyword>
<dbReference type="EMBL" id="CAJOAZ010002941">
    <property type="protein sequence ID" value="CAF3972320.1"/>
    <property type="molecule type" value="Genomic_DNA"/>
</dbReference>
<evidence type="ECO:0000256" key="7">
    <source>
        <dbReference type="RuleBase" id="RU361228"/>
    </source>
</evidence>
<dbReference type="PROSITE" id="PS50088">
    <property type="entry name" value="ANK_REPEAT"/>
    <property type="match status" value="1"/>
</dbReference>
<evidence type="ECO:0000256" key="4">
    <source>
        <dbReference type="ARBA" id="ARBA00022695"/>
    </source>
</evidence>
<evidence type="ECO:0000256" key="3">
    <source>
        <dbReference type="ARBA" id="ARBA00022679"/>
    </source>
</evidence>
<dbReference type="SUPFAM" id="SSF56399">
    <property type="entry name" value="ADP-ribosylation"/>
    <property type="match status" value="1"/>
</dbReference>
<dbReference type="GO" id="GO:0016779">
    <property type="term" value="F:nucleotidyltransferase activity"/>
    <property type="evidence" value="ECO:0007669"/>
    <property type="project" value="UniProtKB-KW"/>
</dbReference>
<protein>
    <recommendedName>
        <fullName evidence="7">NAD(P)(+)--arginine ADP-ribosyltransferase</fullName>
        <ecNumber evidence="7">2.4.2.31</ecNumber>
    </recommendedName>
    <alternativeName>
        <fullName evidence="7">Mono(ADP-ribosyl)transferase</fullName>
    </alternativeName>
</protein>
<dbReference type="InterPro" id="IPR000768">
    <property type="entry name" value="ART"/>
</dbReference>
<dbReference type="SUPFAM" id="SSF48403">
    <property type="entry name" value="Ankyrin repeat"/>
    <property type="match status" value="1"/>
</dbReference>
<organism evidence="12 14">
    <name type="scientific">Adineta steineri</name>
    <dbReference type="NCBI Taxonomy" id="433720"/>
    <lineage>
        <taxon>Eukaryota</taxon>
        <taxon>Metazoa</taxon>
        <taxon>Spiralia</taxon>
        <taxon>Gnathifera</taxon>
        <taxon>Rotifera</taxon>
        <taxon>Eurotatoria</taxon>
        <taxon>Bdelloidea</taxon>
        <taxon>Adinetida</taxon>
        <taxon>Adinetidae</taxon>
        <taxon>Adineta</taxon>
    </lineage>
</organism>
<dbReference type="OrthoDB" id="5314041at2759"/>
<dbReference type="Pfam" id="PF01129">
    <property type="entry name" value="ART"/>
    <property type="match status" value="1"/>
</dbReference>
<dbReference type="Proteomes" id="UP000663868">
    <property type="component" value="Unassembled WGS sequence"/>
</dbReference>
<comment type="similarity">
    <text evidence="1 7">Belongs to the Arg-specific ADP-ribosyltransferase family.</text>
</comment>
<dbReference type="GO" id="GO:0106274">
    <property type="term" value="F:NAD+-protein-arginine ADP-ribosyltransferase activity"/>
    <property type="evidence" value="ECO:0007669"/>
    <property type="project" value="UniProtKB-EC"/>
</dbReference>
<dbReference type="Proteomes" id="UP000663891">
    <property type="component" value="Unassembled WGS sequence"/>
</dbReference>
<evidence type="ECO:0000313" key="8">
    <source>
        <dbReference type="EMBL" id="CAF0787975.1"/>
    </source>
</evidence>
<dbReference type="InterPro" id="IPR002110">
    <property type="entry name" value="Ankyrin_rpt"/>
</dbReference>
<dbReference type="Proteomes" id="UP000663881">
    <property type="component" value="Unassembled WGS sequence"/>
</dbReference>
<keyword evidence="7" id="KW-0520">NAD</keyword>
<comment type="caution">
    <text evidence="12">The sequence shown here is derived from an EMBL/GenBank/DDBJ whole genome shotgun (WGS) entry which is preliminary data.</text>
</comment>
<gene>
    <name evidence="9" type="ORF">IZO911_LOCUS7604</name>
    <name evidence="8" type="ORF">JYZ213_LOCUS4565</name>
    <name evidence="13" type="ORF">KXQ929_LOCUS29006</name>
    <name evidence="11" type="ORF">OKA104_LOCUS15784</name>
    <name evidence="12" type="ORF">OXD698_LOCUS27899</name>
    <name evidence="10" type="ORF">VCS650_LOCUS13574</name>
</gene>
<dbReference type="EC" id="2.4.2.31" evidence="7"/>
<keyword evidence="7" id="KW-0521">NADP</keyword>
<evidence type="ECO:0000256" key="6">
    <source>
        <dbReference type="PROSITE-ProRule" id="PRU00023"/>
    </source>
</evidence>
<dbReference type="SMART" id="SM00248">
    <property type="entry name" value="ANK"/>
    <property type="match status" value="1"/>
</dbReference>
<dbReference type="Gene3D" id="3.90.176.10">
    <property type="entry name" value="Toxin ADP-ribosyltransferase, Chain A, domain 1"/>
    <property type="match status" value="1"/>
</dbReference>
<dbReference type="EMBL" id="CAJNON010000110">
    <property type="protein sequence ID" value="CAF0979269.1"/>
    <property type="molecule type" value="Genomic_DNA"/>
</dbReference>
<evidence type="ECO:0000313" key="13">
    <source>
        <dbReference type="EMBL" id="CAF4009887.1"/>
    </source>
</evidence>
<evidence type="ECO:0000313" key="12">
    <source>
        <dbReference type="EMBL" id="CAF3972320.1"/>
    </source>
</evidence>
<dbReference type="Pfam" id="PF12796">
    <property type="entry name" value="Ank_2"/>
    <property type="match status" value="1"/>
</dbReference>
<dbReference type="EMBL" id="CAJNOG010000026">
    <property type="protein sequence ID" value="CAF0787975.1"/>
    <property type="molecule type" value="Genomic_DNA"/>
</dbReference>
<proteinExistence type="inferred from homology"/>
<dbReference type="EMBL" id="CAJOAY010000880">
    <property type="protein sequence ID" value="CAF3752808.1"/>
    <property type="molecule type" value="Genomic_DNA"/>
</dbReference>
<dbReference type="AlphaFoldDB" id="A0A819M1M8"/>
<evidence type="ECO:0000313" key="10">
    <source>
        <dbReference type="EMBL" id="CAF0979269.1"/>
    </source>
</evidence>
<dbReference type="Proteomes" id="UP000663860">
    <property type="component" value="Unassembled WGS sequence"/>
</dbReference>
<dbReference type="EMBL" id="CAJOBB010002942">
    <property type="protein sequence ID" value="CAF4009887.1"/>
    <property type="molecule type" value="Genomic_DNA"/>
</dbReference>
<dbReference type="PROSITE" id="PS50297">
    <property type="entry name" value="ANK_REP_REGION"/>
    <property type="match status" value="1"/>
</dbReference>
<dbReference type="InterPro" id="IPR036770">
    <property type="entry name" value="Ankyrin_rpt-contain_sf"/>
</dbReference>
<dbReference type="Proteomes" id="UP000663844">
    <property type="component" value="Unassembled WGS sequence"/>
</dbReference>
<feature type="repeat" description="ANK" evidence="6">
    <location>
        <begin position="39"/>
        <end position="71"/>
    </location>
</feature>